<reference evidence="9 10" key="1">
    <citation type="submission" date="2024-09" db="EMBL/GenBank/DDBJ databases">
        <authorList>
            <person name="Sun Q."/>
            <person name="Mori K."/>
        </authorList>
    </citation>
    <scope>NUCLEOTIDE SEQUENCE [LARGE SCALE GENOMIC DNA]</scope>
    <source>
        <strain evidence="9 10">KCTC 23076</strain>
    </source>
</reference>
<keyword evidence="10" id="KW-1185">Reference proteome</keyword>
<dbReference type="PANTHER" id="PTHR43649:SF33">
    <property type="entry name" value="POLYGALACTURONAN_RHAMNOGALACTURONAN-BINDING PROTEIN YTCQ"/>
    <property type="match status" value="1"/>
</dbReference>
<comment type="caution">
    <text evidence="9">The sequence shown here is derived from an EMBL/GenBank/DDBJ whole genome shotgun (WGS) entry which is preliminary data.</text>
</comment>
<evidence type="ECO:0000313" key="10">
    <source>
        <dbReference type="Proteomes" id="UP001589896"/>
    </source>
</evidence>
<dbReference type="Pfam" id="PF01547">
    <property type="entry name" value="SBP_bac_1"/>
    <property type="match status" value="1"/>
</dbReference>
<evidence type="ECO:0000256" key="2">
    <source>
        <dbReference type="ARBA" id="ARBA00008520"/>
    </source>
</evidence>
<dbReference type="EMBL" id="JBHLTG010000002">
    <property type="protein sequence ID" value="MFC0678181.1"/>
    <property type="molecule type" value="Genomic_DNA"/>
</dbReference>
<dbReference type="SUPFAM" id="SSF53850">
    <property type="entry name" value="Periplasmic binding protein-like II"/>
    <property type="match status" value="1"/>
</dbReference>
<name>A0ABV6RN07_9GAMM</name>
<feature type="signal peptide" evidence="8">
    <location>
        <begin position="1"/>
        <end position="20"/>
    </location>
</feature>
<evidence type="ECO:0000256" key="3">
    <source>
        <dbReference type="ARBA" id="ARBA00022475"/>
    </source>
</evidence>
<dbReference type="Proteomes" id="UP001589896">
    <property type="component" value="Unassembled WGS sequence"/>
</dbReference>
<evidence type="ECO:0000256" key="5">
    <source>
        <dbReference type="ARBA" id="ARBA00023136"/>
    </source>
</evidence>
<evidence type="ECO:0000256" key="8">
    <source>
        <dbReference type="SAM" id="SignalP"/>
    </source>
</evidence>
<feature type="chain" id="PRO_5045651884" evidence="8">
    <location>
        <begin position="21"/>
        <end position="442"/>
    </location>
</feature>
<sequence length="442" mass="47592">MTLSPRRKRLLSLTATASGAALLLSGCGALNQGGNSSNKLSVWHQFTESTDGDIDGMSWTIKEFNEAHPDMKFENRTIANDEANTVIRTGLSGDNPPTVLQYEGYKQTEDYAESGALLDITDWWEENKQHFAAGESQAAKDACEWDGKMWCIPWNVDTSQQLYVNPALVEEHDLVMPETIDQLKENAAKLEGTGVAPVSLYAGDGWPAAHWWFLLTIQRCGIDTILAAAAQDGAAWDDECFLQSATDLYELGEAGVFPEGVAGSDYNSMMQLYLSGDAAFMNTGSWFNSTLTDTPPGDFEPEAMPFPQVDPENPSNQILGGFTNVFAVPANSGNTEAGLEFLTWMSNPENGAGKAFARGGLINMLNGSDEEMEQPVKAAYETVAAAVGEAGNNVIAYFENLVPPAVGEDQMYNGSASLAANTMQPEEFVKNLQTAAAAAVGQ</sequence>
<evidence type="ECO:0000256" key="4">
    <source>
        <dbReference type="ARBA" id="ARBA00022729"/>
    </source>
</evidence>
<accession>A0ABV6RN07</accession>
<comment type="similarity">
    <text evidence="2">Belongs to the bacterial solute-binding protein 1 family.</text>
</comment>
<dbReference type="PROSITE" id="PS51257">
    <property type="entry name" value="PROKAR_LIPOPROTEIN"/>
    <property type="match status" value="1"/>
</dbReference>
<organism evidence="9 10">
    <name type="scientific">Lysobacter korlensis</name>
    <dbReference type="NCBI Taxonomy" id="553636"/>
    <lineage>
        <taxon>Bacteria</taxon>
        <taxon>Pseudomonadati</taxon>
        <taxon>Pseudomonadota</taxon>
        <taxon>Gammaproteobacteria</taxon>
        <taxon>Lysobacterales</taxon>
        <taxon>Lysobacteraceae</taxon>
        <taxon>Lysobacter</taxon>
    </lineage>
</organism>
<dbReference type="RefSeq" id="WP_386667803.1">
    <property type="nucleotide sequence ID" value="NZ_JBHLTG010000002.1"/>
</dbReference>
<comment type="subcellular location">
    <subcellularLocation>
        <location evidence="1">Periplasm</location>
    </subcellularLocation>
</comment>
<gene>
    <name evidence="9" type="ORF">ACFFGH_10050</name>
</gene>
<keyword evidence="6" id="KW-0564">Palmitate</keyword>
<keyword evidence="5" id="KW-0472">Membrane</keyword>
<dbReference type="InterPro" id="IPR050490">
    <property type="entry name" value="Bact_solute-bd_prot1"/>
</dbReference>
<dbReference type="Gene3D" id="3.40.190.10">
    <property type="entry name" value="Periplasmic binding protein-like II"/>
    <property type="match status" value="2"/>
</dbReference>
<keyword evidence="4 8" id="KW-0732">Signal</keyword>
<protein>
    <submittedName>
        <fullName evidence="9">ABC transporter substrate-binding protein</fullName>
    </submittedName>
</protein>
<dbReference type="PANTHER" id="PTHR43649">
    <property type="entry name" value="ARABINOSE-BINDING PROTEIN-RELATED"/>
    <property type="match status" value="1"/>
</dbReference>
<evidence type="ECO:0000256" key="1">
    <source>
        <dbReference type="ARBA" id="ARBA00004418"/>
    </source>
</evidence>
<proteinExistence type="inferred from homology"/>
<evidence type="ECO:0000313" key="9">
    <source>
        <dbReference type="EMBL" id="MFC0678181.1"/>
    </source>
</evidence>
<evidence type="ECO:0000256" key="7">
    <source>
        <dbReference type="ARBA" id="ARBA00023288"/>
    </source>
</evidence>
<keyword evidence="3" id="KW-1003">Cell membrane</keyword>
<dbReference type="InterPro" id="IPR006059">
    <property type="entry name" value="SBP"/>
</dbReference>
<evidence type="ECO:0000256" key="6">
    <source>
        <dbReference type="ARBA" id="ARBA00023139"/>
    </source>
</evidence>
<keyword evidence="7" id="KW-0449">Lipoprotein</keyword>